<sequence length="864" mass="92908">MSVATAERVRRRDPAPVSLGGMAEFIYTMTKARKAHGDKVILDDVTMSFLPGAKIGVVGPNGAGKSTILKIMAGLDQPSNGEARLSPGFTVGILEQEPALNEEKTVLGNVQEGAGETMAALQRYNDIAAEMAENYSDEPDGGDGQACRRSSTPPTRGTSTARLEQAMDALQCPPPDADVTVLSGGERRRVALCKLLLSKPDLLLLDEPTNHLDAESVQWLEQHLSAYEGAVLAVTHDRYFLDNVAEWIAEVDRGRLYPYQGNYSTYLEKKQERLTVQGKKDVKARQAAQGRAWSGCARTRRAARPSRRPASRGTRRWRRRPSARGSLDFEEIQIPVGPRLGSIVIETHDLKKGFGDRVLIDDLSFTLPRNGIVGVIGPNGVGKTTLFKTIVGFEEPDDGSVKVGETVKIAYVDQNRSGIDPKKNVWEVVSDGLDHMKVGNSEIPSRAYVSTFGFKGPDQQKAAGVLSGGERNRLNLALTLKQGGNLLLLDEPTNDLDVETLGSLENALLEFPGCAVVISHDRWFLDRVATHILAYEGTEENPSRWYWFEGNFASYEENKVDRLGVDAARPHRLTHRKAHPRLSRPAGPDDDGRPTPEGWGGRRRPRVRRGCWCSAHPGVLDLRRPQAWRADAAARLGGVPDPAVPRVHGHVVGVLAAEEEDQVADPAVGLLEVLGGLPLRLRVVRQGLAEAGVGPLGQTGAVEGAGADGAHLVLRALAGGDEREGLRADLGAHGGVGLRGGRDGLGEEHAHGDEDREEGQPGMVEHATGRGHRGLQVAPAKRDLSGSGTCTPGPSSDPCGSSTSLPQGSTRRAAGRADCLGAPSSPPTRRVRRSRCRGEARRAPGAPPFVTGASQRVSVLPRRS</sequence>
<dbReference type="PROSITE" id="PS00211">
    <property type="entry name" value="ABC_TRANSPORTER_1"/>
    <property type="match status" value="2"/>
</dbReference>
<keyword evidence="7" id="KW-0963">Cytoplasm</keyword>
<comment type="caution">
    <text evidence="10">The sequence shown here is derived from an EMBL/GenBank/DDBJ whole genome shotgun (WGS) entry which is preliminary data.</text>
</comment>
<keyword evidence="2 7" id="KW-0820">tRNA-binding</keyword>
<comment type="subunit">
    <text evidence="7">Monomer. Probably contacts ribosomal proteins L1, L5, L33 and S7, the 16S and 23S rRNA and the P-site containing tRNA(fMet).</text>
</comment>
<feature type="compositionally biased region" description="Polar residues" evidence="8">
    <location>
        <begin position="798"/>
        <end position="810"/>
    </location>
</feature>
<feature type="binding site" evidence="7">
    <location>
        <begin position="59"/>
        <end position="66"/>
    </location>
    <ligand>
        <name>ATP</name>
        <dbReference type="ChEBI" id="CHEBI:30616"/>
        <label>1</label>
    </ligand>
</feature>
<dbReference type="PROSITE" id="PS50893">
    <property type="entry name" value="ABC_TRANSPORTER_2"/>
    <property type="match status" value="2"/>
</dbReference>
<dbReference type="SMART" id="SM00382">
    <property type="entry name" value="AAA"/>
    <property type="match status" value="2"/>
</dbReference>
<feature type="compositionally biased region" description="Basic and acidic residues" evidence="8">
    <location>
        <begin position="740"/>
        <end position="754"/>
    </location>
</feature>
<feature type="domain" description="ABC transporter" evidence="9">
    <location>
        <begin position="26"/>
        <end position="278"/>
    </location>
</feature>
<feature type="compositionally biased region" description="Low complexity" evidence="8">
    <location>
        <begin position="148"/>
        <end position="159"/>
    </location>
</feature>
<evidence type="ECO:0000313" key="11">
    <source>
        <dbReference type="Proteomes" id="UP001157017"/>
    </source>
</evidence>
<dbReference type="HAMAP" id="MF_00847">
    <property type="entry name" value="EttA"/>
    <property type="match status" value="1"/>
</dbReference>
<dbReference type="PRINTS" id="PR00364">
    <property type="entry name" value="DISEASERSIST"/>
</dbReference>
<comment type="similarity">
    <text evidence="1 7">Belongs to the ABC transporter superfamily. ABCF family. Translational throttle EttA subfamily.</text>
</comment>
<feature type="compositionally biased region" description="Basic residues" evidence="8">
    <location>
        <begin position="570"/>
        <end position="582"/>
    </location>
</feature>
<gene>
    <name evidence="7" type="primary">ettA</name>
    <name evidence="10" type="ORF">GCM10025868_10590</name>
</gene>
<evidence type="ECO:0000313" key="10">
    <source>
        <dbReference type="EMBL" id="GMA85809.1"/>
    </source>
</evidence>
<dbReference type="InterPro" id="IPR017871">
    <property type="entry name" value="ABC_transporter-like_CS"/>
</dbReference>
<keyword evidence="7" id="KW-0694">RNA-binding</keyword>
<dbReference type="EC" id="3.6.1.-" evidence="7"/>
<keyword evidence="4 7" id="KW-0547">Nucleotide-binding</keyword>
<accession>A0ABQ6JEG0</accession>
<keyword evidence="7" id="KW-0648">Protein biosynthesis</keyword>
<evidence type="ECO:0000256" key="6">
    <source>
        <dbReference type="ARBA" id="ARBA00022845"/>
    </source>
</evidence>
<feature type="region of interest" description="Disordered" evidence="8">
    <location>
        <begin position="295"/>
        <end position="322"/>
    </location>
</feature>
<evidence type="ECO:0000259" key="9">
    <source>
        <dbReference type="PROSITE" id="PS50893"/>
    </source>
</evidence>
<keyword evidence="3 7" id="KW-0699">rRNA-binding</keyword>
<keyword evidence="11" id="KW-1185">Reference proteome</keyword>
<proteinExistence type="inferred from homology"/>
<dbReference type="Gene3D" id="3.40.50.300">
    <property type="entry name" value="P-loop containing nucleotide triphosphate hydrolases"/>
    <property type="match status" value="2"/>
</dbReference>
<comment type="domain">
    <text evidence="7">The arm domain is inserted in the first ABC transporter domain. Probably contacts ribosomal protein L1.</text>
</comment>
<evidence type="ECO:0000256" key="8">
    <source>
        <dbReference type="SAM" id="MobiDB-lite"/>
    </source>
</evidence>
<comment type="catalytic activity">
    <reaction evidence="7">
        <text>ATP + H2O = ADP + phosphate + H(+)</text>
        <dbReference type="Rhea" id="RHEA:13065"/>
        <dbReference type="ChEBI" id="CHEBI:15377"/>
        <dbReference type="ChEBI" id="CHEBI:15378"/>
        <dbReference type="ChEBI" id="CHEBI:30616"/>
        <dbReference type="ChEBI" id="CHEBI:43474"/>
        <dbReference type="ChEBI" id="CHEBI:456216"/>
    </reaction>
</comment>
<name>A0ABQ6JEG0_9ACTN</name>
<protein>
    <recommendedName>
        <fullName evidence="7">Energy-dependent translational throttle protein EttA</fullName>
        <ecNumber evidence="7">3.6.1.-</ecNumber>
    </recommendedName>
    <alternativeName>
        <fullName evidence="7">Translational regulatory factor EttA</fullName>
    </alternativeName>
</protein>
<comment type="subcellular location">
    <subcellularLocation>
        <location evidence="7">Cytoplasm</location>
    </subcellularLocation>
    <text evidence="7">Associates with ribosomes and polysomes.</text>
</comment>
<dbReference type="SUPFAM" id="SSF52540">
    <property type="entry name" value="P-loop containing nucleoside triphosphate hydrolases"/>
    <property type="match status" value="2"/>
</dbReference>
<evidence type="ECO:0000256" key="1">
    <source>
        <dbReference type="ARBA" id="ARBA00005868"/>
    </source>
</evidence>
<dbReference type="InterPro" id="IPR003439">
    <property type="entry name" value="ABC_transporter-like_ATP-bd"/>
</dbReference>
<dbReference type="InterPro" id="IPR032781">
    <property type="entry name" value="ABC_tran_Xtn"/>
</dbReference>
<dbReference type="PANTHER" id="PTHR43858:SF1">
    <property type="entry name" value="ABC TRANSPORTER-RELATED PROTEIN"/>
    <property type="match status" value="1"/>
</dbReference>
<feature type="region of interest" description="Disordered" evidence="8">
    <location>
        <begin position="570"/>
        <end position="605"/>
    </location>
</feature>
<keyword evidence="6 7" id="KW-0810">Translation regulation</keyword>
<feature type="domain" description="ABC transporter" evidence="9">
    <location>
        <begin position="345"/>
        <end position="562"/>
    </location>
</feature>
<evidence type="ECO:0000256" key="3">
    <source>
        <dbReference type="ARBA" id="ARBA00022730"/>
    </source>
</evidence>
<comment type="domain">
    <text evidence="7">The P-site tRNA interaction motif (PtIM domain) probably interacts with the P-site tRNA(fMet) as well as the 23S rRNA.</text>
</comment>
<evidence type="ECO:0000256" key="5">
    <source>
        <dbReference type="ARBA" id="ARBA00022840"/>
    </source>
</evidence>
<dbReference type="Pfam" id="PF12848">
    <property type="entry name" value="ABC_tran_Xtn"/>
    <property type="match status" value="1"/>
</dbReference>
<keyword evidence="5 7" id="KW-0067">ATP-binding</keyword>
<dbReference type="InterPro" id="IPR027417">
    <property type="entry name" value="P-loop_NTPase"/>
</dbReference>
<feature type="region of interest" description="Disordered" evidence="8">
    <location>
        <begin position="728"/>
        <end position="864"/>
    </location>
</feature>
<feature type="region of interest" description="Disordered" evidence="8">
    <location>
        <begin position="134"/>
        <end position="159"/>
    </location>
</feature>
<dbReference type="EMBL" id="BSUZ01000001">
    <property type="protein sequence ID" value="GMA85809.1"/>
    <property type="molecule type" value="Genomic_DNA"/>
</dbReference>
<dbReference type="Pfam" id="PF00005">
    <property type="entry name" value="ABC_tran"/>
    <property type="match status" value="2"/>
</dbReference>
<dbReference type="InterPro" id="IPR022374">
    <property type="entry name" value="EttA"/>
</dbReference>
<evidence type="ECO:0000256" key="7">
    <source>
        <dbReference type="HAMAP-Rule" id="MF_00847"/>
    </source>
</evidence>
<keyword evidence="7" id="KW-0378">Hydrolase</keyword>
<organism evidence="10 11">
    <name type="scientific">Angustibacter aerolatus</name>
    <dbReference type="NCBI Taxonomy" id="1162965"/>
    <lineage>
        <taxon>Bacteria</taxon>
        <taxon>Bacillati</taxon>
        <taxon>Actinomycetota</taxon>
        <taxon>Actinomycetes</taxon>
        <taxon>Kineosporiales</taxon>
        <taxon>Kineosporiaceae</taxon>
    </lineage>
</organism>
<comment type="function">
    <text evidence="7">A translation factor that gates the progression of the 70S ribosomal initiation complex (IC, containing tRNA(fMet) in the P-site) into the translation elongation cycle by using a mechanism sensitive to the ATP/ADP ratio. Binds to the 70S ribosome E-site where it modulates the state of the translating ribosome during subunit translocation. ATP hydrolysis probably frees it from the ribosome, which can enter the elongation phase.</text>
</comment>
<dbReference type="Proteomes" id="UP001157017">
    <property type="component" value="Unassembled WGS sequence"/>
</dbReference>
<keyword evidence="7" id="KW-0677">Repeat</keyword>
<feature type="compositionally biased region" description="Basic residues" evidence="8">
    <location>
        <begin position="298"/>
        <end position="322"/>
    </location>
</feature>
<reference evidence="11" key="1">
    <citation type="journal article" date="2019" name="Int. J. Syst. Evol. Microbiol.">
        <title>The Global Catalogue of Microorganisms (GCM) 10K type strain sequencing project: providing services to taxonomists for standard genome sequencing and annotation.</title>
        <authorList>
            <consortium name="The Broad Institute Genomics Platform"/>
            <consortium name="The Broad Institute Genome Sequencing Center for Infectious Disease"/>
            <person name="Wu L."/>
            <person name="Ma J."/>
        </authorList>
    </citation>
    <scope>NUCLEOTIDE SEQUENCE [LARGE SCALE GENOMIC DNA]</scope>
    <source>
        <strain evidence="11">NBRC 108730</strain>
    </source>
</reference>
<evidence type="ECO:0000256" key="2">
    <source>
        <dbReference type="ARBA" id="ARBA00022555"/>
    </source>
</evidence>
<feature type="binding site" evidence="7">
    <location>
        <begin position="377"/>
        <end position="384"/>
    </location>
    <ligand>
        <name>ATP</name>
        <dbReference type="ChEBI" id="CHEBI:30616"/>
        <label>2</label>
    </ligand>
</feature>
<dbReference type="InterPro" id="IPR003593">
    <property type="entry name" value="AAA+_ATPase"/>
</dbReference>
<dbReference type="PANTHER" id="PTHR43858">
    <property type="entry name" value="ENERGY-DEPENDENT TRANSLATIONAL THROTTLE PROTEIN ETTA"/>
    <property type="match status" value="1"/>
</dbReference>
<dbReference type="CDD" id="cd03221">
    <property type="entry name" value="ABCF_EF-3"/>
    <property type="match status" value="2"/>
</dbReference>
<dbReference type="NCBIfam" id="NF008775">
    <property type="entry name" value="PRK11819.1"/>
    <property type="match status" value="1"/>
</dbReference>
<evidence type="ECO:0000256" key="4">
    <source>
        <dbReference type="ARBA" id="ARBA00022741"/>
    </source>
</evidence>
<feature type="compositionally biased region" description="Low complexity" evidence="8">
    <location>
        <begin position="785"/>
        <end position="796"/>
    </location>
</feature>
<comment type="caution">
    <text evidence="7">Lacks conserved residue(s) required for the propagation of feature annotation.</text>
</comment>